<organism evidence="2">
    <name type="scientific">Arundo donax</name>
    <name type="common">Giant reed</name>
    <name type="synonym">Donax arundinaceus</name>
    <dbReference type="NCBI Taxonomy" id="35708"/>
    <lineage>
        <taxon>Eukaryota</taxon>
        <taxon>Viridiplantae</taxon>
        <taxon>Streptophyta</taxon>
        <taxon>Embryophyta</taxon>
        <taxon>Tracheophyta</taxon>
        <taxon>Spermatophyta</taxon>
        <taxon>Magnoliopsida</taxon>
        <taxon>Liliopsida</taxon>
        <taxon>Poales</taxon>
        <taxon>Poaceae</taxon>
        <taxon>PACMAD clade</taxon>
        <taxon>Arundinoideae</taxon>
        <taxon>Arundineae</taxon>
        <taxon>Arundo</taxon>
    </lineage>
</organism>
<name>A0A0A9GXL6_ARUDO</name>
<dbReference type="AlphaFoldDB" id="A0A0A9GXL6"/>
<reference evidence="2" key="1">
    <citation type="submission" date="2014-09" db="EMBL/GenBank/DDBJ databases">
        <authorList>
            <person name="Magalhaes I.L.F."/>
            <person name="Oliveira U."/>
            <person name="Santos F.R."/>
            <person name="Vidigal T.H.D.A."/>
            <person name="Brescovit A.D."/>
            <person name="Santos A.J."/>
        </authorList>
    </citation>
    <scope>NUCLEOTIDE SEQUENCE</scope>
    <source>
        <tissue evidence="2">Shoot tissue taken approximately 20 cm above the soil surface</tissue>
    </source>
</reference>
<evidence type="ECO:0000313" key="2">
    <source>
        <dbReference type="EMBL" id="JAE29725.1"/>
    </source>
</evidence>
<feature type="region of interest" description="Disordered" evidence="1">
    <location>
        <begin position="1"/>
        <end position="38"/>
    </location>
</feature>
<reference evidence="2" key="2">
    <citation type="journal article" date="2015" name="Data Brief">
        <title>Shoot transcriptome of the giant reed, Arundo donax.</title>
        <authorList>
            <person name="Barrero R.A."/>
            <person name="Guerrero F.D."/>
            <person name="Moolhuijzen P."/>
            <person name="Goolsby J.A."/>
            <person name="Tidwell J."/>
            <person name="Bellgard S.E."/>
            <person name="Bellgard M.I."/>
        </authorList>
    </citation>
    <scope>NUCLEOTIDE SEQUENCE</scope>
    <source>
        <tissue evidence="2">Shoot tissue taken approximately 20 cm above the soil surface</tissue>
    </source>
</reference>
<sequence>MHHYAMGARGSQPLDDVQQQYPEASSTARFPWLGNGLH</sequence>
<evidence type="ECO:0000256" key="1">
    <source>
        <dbReference type="SAM" id="MobiDB-lite"/>
    </source>
</evidence>
<feature type="compositionally biased region" description="Polar residues" evidence="1">
    <location>
        <begin position="17"/>
        <end position="28"/>
    </location>
</feature>
<protein>
    <submittedName>
        <fullName evidence="2">Uncharacterized protein</fullName>
    </submittedName>
</protein>
<accession>A0A0A9GXL6</accession>
<dbReference type="EMBL" id="GBRH01168171">
    <property type="protein sequence ID" value="JAE29725.1"/>
    <property type="molecule type" value="Transcribed_RNA"/>
</dbReference>
<proteinExistence type="predicted"/>